<evidence type="ECO:0000256" key="2">
    <source>
        <dbReference type="SAM" id="Phobius"/>
    </source>
</evidence>
<evidence type="ECO:0000256" key="1">
    <source>
        <dbReference type="SAM" id="MobiDB-lite"/>
    </source>
</evidence>
<dbReference type="SUPFAM" id="SSF55874">
    <property type="entry name" value="ATPase domain of HSP90 chaperone/DNA topoisomerase II/histidine kinase"/>
    <property type="match status" value="1"/>
</dbReference>
<feature type="transmembrane region" description="Helical" evidence="2">
    <location>
        <begin position="486"/>
        <end position="505"/>
    </location>
</feature>
<evidence type="ECO:0000313" key="3">
    <source>
        <dbReference type="EMBL" id="GAA1904883.1"/>
    </source>
</evidence>
<reference evidence="4" key="1">
    <citation type="journal article" date="2019" name="Int. J. Syst. Evol. Microbiol.">
        <title>The Global Catalogue of Microorganisms (GCM) 10K type strain sequencing project: providing services to taxonomists for standard genome sequencing and annotation.</title>
        <authorList>
            <consortium name="The Broad Institute Genomics Platform"/>
            <consortium name="The Broad Institute Genome Sequencing Center for Infectious Disease"/>
            <person name="Wu L."/>
            <person name="Ma J."/>
        </authorList>
    </citation>
    <scope>NUCLEOTIDE SEQUENCE [LARGE SCALE GENOMIC DNA]</scope>
    <source>
        <strain evidence="4">JCM 14046</strain>
    </source>
</reference>
<name>A0ABP5A761_9ACTN</name>
<keyword evidence="4" id="KW-1185">Reference proteome</keyword>
<dbReference type="EMBL" id="BAAAMY010000001">
    <property type="protein sequence ID" value="GAA1904883.1"/>
    <property type="molecule type" value="Genomic_DNA"/>
</dbReference>
<evidence type="ECO:0008006" key="5">
    <source>
        <dbReference type="Google" id="ProtNLM"/>
    </source>
</evidence>
<feature type="transmembrane region" description="Helical" evidence="2">
    <location>
        <begin position="457"/>
        <end position="474"/>
    </location>
</feature>
<dbReference type="Gene3D" id="3.30.565.10">
    <property type="entry name" value="Histidine kinase-like ATPase, C-terminal domain"/>
    <property type="match status" value="1"/>
</dbReference>
<protein>
    <recommendedName>
        <fullName evidence="5">Histidine kinase/HSP90-like ATPase domain-containing protein</fullName>
    </recommendedName>
</protein>
<feature type="transmembrane region" description="Helical" evidence="2">
    <location>
        <begin position="511"/>
        <end position="531"/>
    </location>
</feature>
<feature type="transmembrane region" description="Helical" evidence="2">
    <location>
        <begin position="538"/>
        <end position="559"/>
    </location>
</feature>
<feature type="transmembrane region" description="Helical" evidence="2">
    <location>
        <begin position="565"/>
        <end position="585"/>
    </location>
</feature>
<keyword evidence="2" id="KW-1133">Transmembrane helix</keyword>
<feature type="transmembrane region" description="Helical" evidence="2">
    <location>
        <begin position="86"/>
        <end position="103"/>
    </location>
</feature>
<comment type="caution">
    <text evidence="3">The sequence shown here is derived from an EMBL/GenBank/DDBJ whole genome shotgun (WGS) entry which is preliminary data.</text>
</comment>
<keyword evidence="2" id="KW-0812">Transmembrane</keyword>
<feature type="transmembrane region" description="Helical" evidence="2">
    <location>
        <begin position="53"/>
        <end position="74"/>
    </location>
</feature>
<organism evidence="3 4">
    <name type="scientific">Nocardioides lentus</name>
    <dbReference type="NCBI Taxonomy" id="338077"/>
    <lineage>
        <taxon>Bacteria</taxon>
        <taxon>Bacillati</taxon>
        <taxon>Actinomycetota</taxon>
        <taxon>Actinomycetes</taxon>
        <taxon>Propionibacteriales</taxon>
        <taxon>Nocardioidaceae</taxon>
        <taxon>Nocardioides</taxon>
    </lineage>
</organism>
<feature type="region of interest" description="Disordered" evidence="1">
    <location>
        <begin position="729"/>
        <end position="762"/>
    </location>
</feature>
<keyword evidence="2" id="KW-0472">Membrane</keyword>
<accession>A0ABP5A761</accession>
<feature type="transmembrane region" description="Helical" evidence="2">
    <location>
        <begin position="115"/>
        <end position="134"/>
    </location>
</feature>
<dbReference type="InterPro" id="IPR036890">
    <property type="entry name" value="HATPase_C_sf"/>
</dbReference>
<evidence type="ECO:0000313" key="4">
    <source>
        <dbReference type="Proteomes" id="UP001501612"/>
    </source>
</evidence>
<dbReference type="Proteomes" id="UP001501612">
    <property type="component" value="Unassembled WGS sequence"/>
</dbReference>
<proteinExistence type="predicted"/>
<sequence>MRVETPVAGDGRAHLGLDATGRPAPKVGVGGRAYPPSMHGDAGGSWRRSVDRVVLVGGAFVAGAHVAGTVLALALSGRGLLTTSGAAWAVLLVSQVALVALCLRERRRGPGGASGAVAVAVAGVSLVSACLVARDPALAAFAVQLLPVNALQNVMLAPVAFASSARVTLVVVGVAGVLHVVLRGATVDLGPFGGLDEWVLPAGMALSIWAVVGHLRSAAESADRAFGRGSRLTAERSDRANAELALEATRRVVHDDVISALSAVELGLPEAERRRACRAALAALSDTDGVADVRALTDRLRAGSTLRLDVDDSDWGAAPPPRVLGALRGAIGEALRNAARHGDALSARVELRSSADRAAATVTDDGAGLAPGWQPGFGIRRSIVGRMREVGGAAYVGPSPSGPGAEVRLVWPEARGLDPLSGRRSLWDYGRAVRTIAVIPAVTNSYLFLRYPGEQPPVSLAVLLGLGLVLVAVVRRTTAREGFGPTLLVGLVVAVCGLTWLGLVAAGPQTLYSVESWVVGAGANVLCIVAFQVAPRAGVLMAVAQVATVVAFAAVAPGIGPLDPAGALLTPLTVIGVGIVFGTGVRRSERRMARLVETLTRQREVSAWSRSFAESRRVRLAHLEDAVVPFLRGVATGTGPADPERARVLAARCRDDLYLTRPLDPATRAAVDDARARGTGVAIRAVEEDSPDLPMAAWRLLRAVLLATDPDHRVTVLPATADEPARLVVVPPLDQDPPDAEGHRDATRSTYVVSPDRPTSRS</sequence>
<gene>
    <name evidence="3" type="ORF">GCM10009737_01970</name>
</gene>